<accession>A0AAV1VPS4</accession>
<name>A0AAV1VPS4_LUPLU</name>
<sequence length="356" mass="38117">MIKFSTTKFLTICLIITLQQNLVLSKCGCEVETKEPNNKTSSLALKYKVIAIATTFVASLVGICIPILGQRFSFLNPENDLFFLPKAFAAGVILATGFIHILPEAFENLTNPCLSEKPWSMFPFTGFVAMVAAIGTLLLEAMVMGHLRRSELMKSQPLSSEDEAPHAVYGGQGHDHGHGHGHGHGIALDRSKSEKRLRNIIVSQILELGIIVHSIIIGISLGVSGNPKAIKPLLAALSFHQCFEGIGLGGSISQAQYKNVTTTIMVVLFCLTMPIGIGVGIGVSKVYDPHSQKALIVEGLLLAASGGVLIYMALVDLLATDFMDPKMLSRFKLQLGASFALLLGMSCMSLLALLGA</sequence>
<comment type="caution">
    <text evidence="10">The sequence shown here is derived from an EMBL/GenBank/DDBJ whole genome shotgun (WGS) entry which is preliminary data.</text>
</comment>
<evidence type="ECO:0000313" key="11">
    <source>
        <dbReference type="Proteomes" id="UP001497480"/>
    </source>
</evidence>
<keyword evidence="11" id="KW-1185">Reference proteome</keyword>
<evidence type="ECO:0000313" key="10">
    <source>
        <dbReference type="EMBL" id="CAL0298971.1"/>
    </source>
</evidence>
<comment type="similarity">
    <text evidence="2 8">Belongs to the ZIP transporter (TC 2.A.5) family.</text>
</comment>
<keyword evidence="5 8" id="KW-1133">Transmembrane helix</keyword>
<dbReference type="InterPro" id="IPR003689">
    <property type="entry name" value="ZIP"/>
</dbReference>
<feature type="transmembrane region" description="Helical" evidence="8">
    <location>
        <begin position="295"/>
        <end position="315"/>
    </location>
</feature>
<feature type="transmembrane region" description="Helical" evidence="8">
    <location>
        <begin position="49"/>
        <end position="69"/>
    </location>
</feature>
<dbReference type="GO" id="GO:0005886">
    <property type="term" value="C:plasma membrane"/>
    <property type="evidence" value="ECO:0007669"/>
    <property type="project" value="TreeGrafter"/>
</dbReference>
<keyword evidence="3 8" id="KW-0813">Transport</keyword>
<dbReference type="NCBIfam" id="TIGR00820">
    <property type="entry name" value="zip"/>
    <property type="match status" value="1"/>
</dbReference>
<feature type="transmembrane region" description="Helical" evidence="8">
    <location>
        <begin position="122"/>
        <end position="144"/>
    </location>
</feature>
<reference evidence="10 11" key="1">
    <citation type="submission" date="2024-03" db="EMBL/GenBank/DDBJ databases">
        <authorList>
            <person name="Martinez-Hernandez J."/>
        </authorList>
    </citation>
    <scope>NUCLEOTIDE SEQUENCE [LARGE SCALE GENOMIC DNA]</scope>
</reference>
<organism evidence="10 11">
    <name type="scientific">Lupinus luteus</name>
    <name type="common">European yellow lupine</name>
    <dbReference type="NCBI Taxonomy" id="3873"/>
    <lineage>
        <taxon>Eukaryota</taxon>
        <taxon>Viridiplantae</taxon>
        <taxon>Streptophyta</taxon>
        <taxon>Embryophyta</taxon>
        <taxon>Tracheophyta</taxon>
        <taxon>Spermatophyta</taxon>
        <taxon>Magnoliopsida</taxon>
        <taxon>eudicotyledons</taxon>
        <taxon>Gunneridae</taxon>
        <taxon>Pentapetalae</taxon>
        <taxon>rosids</taxon>
        <taxon>fabids</taxon>
        <taxon>Fabales</taxon>
        <taxon>Fabaceae</taxon>
        <taxon>Papilionoideae</taxon>
        <taxon>50 kb inversion clade</taxon>
        <taxon>genistoids sensu lato</taxon>
        <taxon>core genistoids</taxon>
        <taxon>Genisteae</taxon>
        <taxon>Lupinus</taxon>
    </lineage>
</organism>
<evidence type="ECO:0000256" key="8">
    <source>
        <dbReference type="RuleBase" id="RU362088"/>
    </source>
</evidence>
<feature type="transmembrane region" description="Helical" evidence="8">
    <location>
        <begin position="335"/>
        <end position="354"/>
    </location>
</feature>
<dbReference type="EMBL" id="CAXHTB010000001">
    <property type="protein sequence ID" value="CAL0298971.1"/>
    <property type="molecule type" value="Genomic_DNA"/>
</dbReference>
<evidence type="ECO:0000256" key="2">
    <source>
        <dbReference type="ARBA" id="ARBA00006939"/>
    </source>
</evidence>
<proteinExistence type="inferred from homology"/>
<dbReference type="PANTHER" id="PTHR11040">
    <property type="entry name" value="ZINC/IRON TRANSPORTER"/>
    <property type="match status" value="1"/>
</dbReference>
<gene>
    <name evidence="10" type="ORF">LLUT_LOCUS31</name>
</gene>
<evidence type="ECO:0000256" key="7">
    <source>
        <dbReference type="ARBA" id="ARBA00023136"/>
    </source>
</evidence>
<evidence type="ECO:0000256" key="5">
    <source>
        <dbReference type="ARBA" id="ARBA00022989"/>
    </source>
</evidence>
<comment type="caution">
    <text evidence="8">Lacks conserved residue(s) required for the propagation of feature annotation.</text>
</comment>
<evidence type="ECO:0000256" key="3">
    <source>
        <dbReference type="ARBA" id="ARBA00022448"/>
    </source>
</evidence>
<feature type="signal peptide" evidence="9">
    <location>
        <begin position="1"/>
        <end position="25"/>
    </location>
</feature>
<keyword evidence="7 8" id="KW-0472">Membrane</keyword>
<keyword evidence="9" id="KW-0732">Signal</keyword>
<dbReference type="AlphaFoldDB" id="A0AAV1VPS4"/>
<keyword evidence="6 8" id="KW-0406">Ion transport</keyword>
<dbReference type="Proteomes" id="UP001497480">
    <property type="component" value="Unassembled WGS sequence"/>
</dbReference>
<dbReference type="Pfam" id="PF02535">
    <property type="entry name" value="Zip"/>
    <property type="match status" value="1"/>
</dbReference>
<dbReference type="GO" id="GO:0005385">
    <property type="term" value="F:zinc ion transmembrane transporter activity"/>
    <property type="evidence" value="ECO:0007669"/>
    <property type="project" value="InterPro"/>
</dbReference>
<comment type="subcellular location">
    <subcellularLocation>
        <location evidence="1 8">Membrane</location>
        <topology evidence="1 8">Multi-pass membrane protein</topology>
    </subcellularLocation>
</comment>
<dbReference type="PANTHER" id="PTHR11040:SF71">
    <property type="entry name" value="ZIP METAL ION TRANSPORTER FAMILY PROTEIN"/>
    <property type="match status" value="1"/>
</dbReference>
<feature type="transmembrane region" description="Helical" evidence="8">
    <location>
        <begin position="200"/>
        <end position="223"/>
    </location>
</feature>
<feature type="chain" id="PRO_5043898042" evidence="9">
    <location>
        <begin position="26"/>
        <end position="356"/>
    </location>
</feature>
<evidence type="ECO:0000256" key="6">
    <source>
        <dbReference type="ARBA" id="ARBA00023065"/>
    </source>
</evidence>
<dbReference type="InterPro" id="IPR004698">
    <property type="entry name" value="Zn/Fe_permease_fun/pln"/>
</dbReference>
<evidence type="ECO:0000256" key="4">
    <source>
        <dbReference type="ARBA" id="ARBA00022692"/>
    </source>
</evidence>
<evidence type="ECO:0000256" key="9">
    <source>
        <dbReference type="SAM" id="SignalP"/>
    </source>
</evidence>
<evidence type="ECO:0000256" key="1">
    <source>
        <dbReference type="ARBA" id="ARBA00004141"/>
    </source>
</evidence>
<feature type="transmembrane region" description="Helical" evidence="8">
    <location>
        <begin position="81"/>
        <end position="102"/>
    </location>
</feature>
<feature type="transmembrane region" description="Helical" evidence="8">
    <location>
        <begin position="263"/>
        <end position="283"/>
    </location>
</feature>
<protein>
    <submittedName>
        <fullName evidence="10">Uncharacterized protein</fullName>
    </submittedName>
</protein>
<keyword evidence="4 8" id="KW-0812">Transmembrane</keyword>